<evidence type="ECO:0000256" key="1">
    <source>
        <dbReference type="ARBA" id="ARBA00022729"/>
    </source>
</evidence>
<dbReference type="Gene3D" id="3.30.430.20">
    <property type="entry name" value="Gnk2 domain, C-X8-C-X2-C motif"/>
    <property type="match status" value="2"/>
</dbReference>
<sequence>MSALVVVITSLWLLSLSTEAAAPNYLYNFCGNDTTIYSPNSTFKSNLNLLLSNLSSNNTPNNLFYNATAGRGPPGAAYGLFLCRGDVTINACHDCVVTASQEIVKSCPNETVAYIWYDECMLRYDNKSFFGIVDESPKVSMLNTENIAEKDQFAKVLGDTLDELVNRASSNRSLNDQYVKRFATGDVNFTSRQRLYSLVQCTPDLSGADCKRCLQVAIDNLRICCNGKQGGRVLQPSCNIRYEIYPFYGLKATAPLPSPTLPPSSLTSPRGKTSKHKPKWVNYRVQAIEFFFCGIYSRLHIMLFYSLKGWDKALICLFLFGS</sequence>
<dbReference type="InterPro" id="IPR002902">
    <property type="entry name" value="GNK2"/>
</dbReference>
<feature type="signal peptide" evidence="3">
    <location>
        <begin position="1"/>
        <end position="22"/>
    </location>
</feature>
<evidence type="ECO:0000256" key="2">
    <source>
        <dbReference type="ARBA" id="ARBA00022737"/>
    </source>
</evidence>
<dbReference type="EMBL" id="CAUOFW020006347">
    <property type="protein sequence ID" value="CAK9174353.1"/>
    <property type="molecule type" value="Genomic_DNA"/>
</dbReference>
<dbReference type="InterPro" id="IPR038408">
    <property type="entry name" value="GNK2_sf"/>
</dbReference>
<feature type="domain" description="Gnk2-homologous" evidence="4">
    <location>
        <begin position="25"/>
        <end position="129"/>
    </location>
</feature>
<reference evidence="5 6" key="1">
    <citation type="submission" date="2024-02" db="EMBL/GenBank/DDBJ databases">
        <authorList>
            <person name="Vignale AGUSTIN F."/>
            <person name="Sosa J E."/>
            <person name="Modenutti C."/>
        </authorList>
    </citation>
    <scope>NUCLEOTIDE SEQUENCE [LARGE SCALE GENOMIC DNA]</scope>
</reference>
<evidence type="ECO:0000313" key="5">
    <source>
        <dbReference type="EMBL" id="CAK9174353.1"/>
    </source>
</evidence>
<dbReference type="FunFam" id="3.30.430.20:FF:000002">
    <property type="entry name" value="Cysteine-rich receptor-like protein kinase 10"/>
    <property type="match status" value="1"/>
</dbReference>
<comment type="caution">
    <text evidence="5">The sequence shown here is derived from an EMBL/GenBank/DDBJ whole genome shotgun (WGS) entry which is preliminary data.</text>
</comment>
<dbReference type="AlphaFoldDB" id="A0ABC8TXY7"/>
<evidence type="ECO:0000256" key="3">
    <source>
        <dbReference type="SAM" id="SignalP"/>
    </source>
</evidence>
<evidence type="ECO:0000313" key="6">
    <source>
        <dbReference type="Proteomes" id="UP001642360"/>
    </source>
</evidence>
<dbReference type="Pfam" id="PF01657">
    <property type="entry name" value="Stress-antifung"/>
    <property type="match status" value="2"/>
</dbReference>
<dbReference type="Proteomes" id="UP001642360">
    <property type="component" value="Unassembled WGS sequence"/>
</dbReference>
<gene>
    <name evidence="5" type="ORF">ILEXP_LOCUS44100</name>
</gene>
<dbReference type="PANTHER" id="PTHR32099">
    <property type="entry name" value="CYSTEINE-RICH REPEAT SECRETORY PROTEIN"/>
    <property type="match status" value="1"/>
</dbReference>
<keyword evidence="6" id="KW-1185">Reference proteome</keyword>
<accession>A0ABC8TXY7</accession>
<feature type="chain" id="PRO_5044769173" description="Gnk2-homologous domain-containing protein" evidence="3">
    <location>
        <begin position="23"/>
        <end position="322"/>
    </location>
</feature>
<proteinExistence type="predicted"/>
<evidence type="ECO:0000259" key="4">
    <source>
        <dbReference type="PROSITE" id="PS51473"/>
    </source>
</evidence>
<keyword evidence="1 3" id="KW-0732">Signal</keyword>
<dbReference type="PROSITE" id="PS51473">
    <property type="entry name" value="GNK2"/>
    <property type="match status" value="2"/>
</dbReference>
<keyword evidence="2" id="KW-0677">Repeat</keyword>
<organism evidence="5 6">
    <name type="scientific">Ilex paraguariensis</name>
    <name type="common">yerba mate</name>
    <dbReference type="NCBI Taxonomy" id="185542"/>
    <lineage>
        <taxon>Eukaryota</taxon>
        <taxon>Viridiplantae</taxon>
        <taxon>Streptophyta</taxon>
        <taxon>Embryophyta</taxon>
        <taxon>Tracheophyta</taxon>
        <taxon>Spermatophyta</taxon>
        <taxon>Magnoliopsida</taxon>
        <taxon>eudicotyledons</taxon>
        <taxon>Gunneridae</taxon>
        <taxon>Pentapetalae</taxon>
        <taxon>asterids</taxon>
        <taxon>campanulids</taxon>
        <taxon>Aquifoliales</taxon>
        <taxon>Aquifoliaceae</taxon>
        <taxon>Ilex</taxon>
    </lineage>
</organism>
<dbReference type="FunFam" id="3.30.430.20:FF:000003">
    <property type="entry name" value="Cysteine-rich RLK (RECEPTOR-like protein kinase) 10"/>
    <property type="match status" value="1"/>
</dbReference>
<name>A0ABC8TXY7_9AQUA</name>
<dbReference type="PANTHER" id="PTHR32099:SF42">
    <property type="entry name" value="CYSTEINE-RICH RECEPTOR-LIKE PROTEIN KINASE 9-RELATED"/>
    <property type="match status" value="1"/>
</dbReference>
<protein>
    <recommendedName>
        <fullName evidence="4">Gnk2-homologous domain-containing protein</fullName>
    </recommendedName>
</protein>
<dbReference type="CDD" id="cd23509">
    <property type="entry name" value="Gnk2-like"/>
    <property type="match status" value="2"/>
</dbReference>
<feature type="domain" description="Gnk2-homologous" evidence="4">
    <location>
        <begin position="135"/>
        <end position="247"/>
    </location>
</feature>